<evidence type="ECO:0000313" key="12">
    <source>
        <dbReference type="Proteomes" id="UP000827889"/>
    </source>
</evidence>
<evidence type="ECO:0000259" key="11">
    <source>
        <dbReference type="PROSITE" id="PS50884"/>
    </source>
</evidence>
<keyword evidence="12" id="KW-1185">Reference proteome</keyword>
<evidence type="ECO:0000256" key="6">
    <source>
        <dbReference type="ARBA" id="ARBA00023163"/>
    </source>
</evidence>
<keyword evidence="4 9" id="KW-0805">Transcription regulation</keyword>
<feature type="region of interest" description="Disordered" evidence="10">
    <location>
        <begin position="76"/>
        <end position="130"/>
    </location>
</feature>
<evidence type="ECO:0000256" key="2">
    <source>
        <dbReference type="ARBA" id="ARBA00022771"/>
    </source>
</evidence>
<dbReference type="PROSITE" id="PS50884">
    <property type="entry name" value="ZF_DOF_2"/>
    <property type="match status" value="1"/>
</dbReference>
<dbReference type="InterPro" id="IPR045174">
    <property type="entry name" value="Dof"/>
</dbReference>
<evidence type="ECO:0000256" key="7">
    <source>
        <dbReference type="ARBA" id="ARBA00023242"/>
    </source>
</evidence>
<evidence type="ECO:0000256" key="1">
    <source>
        <dbReference type="ARBA" id="ARBA00022723"/>
    </source>
</evidence>
<evidence type="ECO:0000256" key="4">
    <source>
        <dbReference type="ARBA" id="ARBA00023015"/>
    </source>
</evidence>
<feature type="domain" description="Dof-type" evidence="11">
    <location>
        <begin position="35"/>
        <end position="89"/>
    </location>
</feature>
<comment type="function">
    <text evidence="9">Transcription factor that binds specifically to a 5'-AA[AG]G-3' consensus core sequence.</text>
</comment>
<keyword evidence="5 8" id="KW-0238">DNA-binding</keyword>
<dbReference type="AlphaFoldDB" id="A0A8B8PDZ3"/>
<keyword evidence="2 8" id="KW-0863">Zinc-finger</keyword>
<dbReference type="InterPro" id="IPR003851">
    <property type="entry name" value="Znf_Dof"/>
</dbReference>
<dbReference type="PROSITE" id="PS01361">
    <property type="entry name" value="ZF_DOF_1"/>
    <property type="match status" value="1"/>
</dbReference>
<feature type="compositionally biased region" description="Low complexity" evidence="10">
    <location>
        <begin position="158"/>
        <end position="175"/>
    </location>
</feature>
<dbReference type="PANTHER" id="PTHR31992:SF285">
    <property type="entry name" value="DOF ZINC FINGER PROTEIN DOF4.6"/>
    <property type="match status" value="1"/>
</dbReference>
<evidence type="ECO:0000256" key="5">
    <source>
        <dbReference type="ARBA" id="ARBA00023125"/>
    </source>
</evidence>
<dbReference type="OrthoDB" id="1927254at2759"/>
<feature type="region of interest" description="Disordered" evidence="10">
    <location>
        <begin position="12"/>
        <end position="35"/>
    </location>
</feature>
<evidence type="ECO:0000256" key="10">
    <source>
        <dbReference type="SAM" id="MobiDB-lite"/>
    </source>
</evidence>
<keyword evidence="6 9" id="KW-0804">Transcription</keyword>
<keyword evidence="1 9" id="KW-0479">Metal-binding</keyword>
<feature type="compositionally biased region" description="Low complexity" evidence="10">
    <location>
        <begin position="90"/>
        <end position="109"/>
    </location>
</feature>
<evidence type="ECO:0000313" key="13">
    <source>
        <dbReference type="RefSeq" id="XP_030532273.1"/>
    </source>
</evidence>
<name>A0A8B8PDZ3_9MYRT</name>
<organism evidence="12 13">
    <name type="scientific">Rhodamnia argentea</name>
    <dbReference type="NCBI Taxonomy" id="178133"/>
    <lineage>
        <taxon>Eukaryota</taxon>
        <taxon>Viridiplantae</taxon>
        <taxon>Streptophyta</taxon>
        <taxon>Embryophyta</taxon>
        <taxon>Tracheophyta</taxon>
        <taxon>Spermatophyta</taxon>
        <taxon>Magnoliopsida</taxon>
        <taxon>eudicotyledons</taxon>
        <taxon>Gunneridae</taxon>
        <taxon>Pentapetalae</taxon>
        <taxon>rosids</taxon>
        <taxon>malvids</taxon>
        <taxon>Myrtales</taxon>
        <taxon>Myrtaceae</taxon>
        <taxon>Myrtoideae</taxon>
        <taxon>Myrteae</taxon>
        <taxon>Australasian group</taxon>
        <taxon>Rhodamnia</taxon>
    </lineage>
</organism>
<dbReference type="GO" id="GO:0008270">
    <property type="term" value="F:zinc ion binding"/>
    <property type="evidence" value="ECO:0007669"/>
    <property type="project" value="UniProtKB-KW"/>
</dbReference>
<proteinExistence type="predicted"/>
<evidence type="ECO:0000256" key="9">
    <source>
        <dbReference type="RuleBase" id="RU369094"/>
    </source>
</evidence>
<evidence type="ECO:0000256" key="3">
    <source>
        <dbReference type="ARBA" id="ARBA00022833"/>
    </source>
</evidence>
<keyword evidence="3 9" id="KW-0862">Zinc</keyword>
<accession>A0A8B8PDZ3</accession>
<protein>
    <recommendedName>
        <fullName evidence="9">Dof zinc finger protein</fullName>
    </recommendedName>
</protein>
<reference evidence="13" key="1">
    <citation type="submission" date="2025-08" db="UniProtKB">
        <authorList>
            <consortium name="RefSeq"/>
        </authorList>
    </citation>
    <scope>IDENTIFICATION</scope>
    <source>
        <tissue evidence="13">Leaf</tissue>
    </source>
</reference>
<dbReference type="Proteomes" id="UP000827889">
    <property type="component" value="Chromosome 10"/>
</dbReference>
<comment type="subcellular location">
    <subcellularLocation>
        <location evidence="8 9">Nucleus</location>
    </subcellularLocation>
</comment>
<dbReference type="GO" id="GO:0003677">
    <property type="term" value="F:DNA binding"/>
    <property type="evidence" value="ECO:0007669"/>
    <property type="project" value="UniProtKB-UniRule"/>
</dbReference>
<gene>
    <name evidence="13" type="primary">LOC115742250</name>
</gene>
<dbReference type="GeneID" id="115742250"/>
<dbReference type="RefSeq" id="XP_030532273.1">
    <property type="nucleotide sequence ID" value="XM_030676413.2"/>
</dbReference>
<dbReference type="KEGG" id="rarg:115742250"/>
<sequence>MDAAAQWRQGIGAIKAMEGSPRPALRSRPQKDQALNCPRCSSTHTKFCYYNNYNLSQPRYFCKTCRRYWTEGGSLRNVPVGGGSRKNKRPSPSSSSSSLPSSKNKNVPNLSPPPPTTILHSDPQNPNNKLHESQDLILSSYLPAQAYAAISHHLPNPSSSSSSSPMELLKSGGAGPSGLSLSSLMAIPGPDSSACMYSSSAGFPLQELKPTTLQYFSLAGLEAGEFRQAPSRAAEFDQMNRGQHGDSSTGYWSGLLGGGSW</sequence>
<evidence type="ECO:0000256" key="8">
    <source>
        <dbReference type="PROSITE-ProRule" id="PRU00071"/>
    </source>
</evidence>
<dbReference type="GO" id="GO:0003700">
    <property type="term" value="F:DNA-binding transcription factor activity"/>
    <property type="evidence" value="ECO:0007669"/>
    <property type="project" value="UniProtKB-UniRule"/>
</dbReference>
<feature type="region of interest" description="Disordered" evidence="10">
    <location>
        <begin position="153"/>
        <end position="175"/>
    </location>
</feature>
<dbReference type="Pfam" id="PF02701">
    <property type="entry name" value="Zn_ribbon_Dof"/>
    <property type="match status" value="1"/>
</dbReference>
<dbReference type="PANTHER" id="PTHR31992">
    <property type="entry name" value="DOF ZINC FINGER PROTEIN DOF1.4-RELATED"/>
    <property type="match status" value="1"/>
</dbReference>
<dbReference type="GO" id="GO:0005634">
    <property type="term" value="C:nucleus"/>
    <property type="evidence" value="ECO:0007669"/>
    <property type="project" value="UniProtKB-SubCell"/>
</dbReference>
<feature type="compositionally biased region" description="Polar residues" evidence="10">
    <location>
        <begin position="118"/>
        <end position="128"/>
    </location>
</feature>
<keyword evidence="7 8" id="KW-0539">Nucleus</keyword>